<feature type="compositionally biased region" description="Gly residues" evidence="3">
    <location>
        <begin position="346"/>
        <end position="362"/>
    </location>
</feature>
<dbReference type="OrthoDB" id="5340910at2759"/>
<feature type="compositionally biased region" description="Pro residues" evidence="3">
    <location>
        <begin position="180"/>
        <end position="219"/>
    </location>
</feature>
<dbReference type="PROSITE" id="PS50002">
    <property type="entry name" value="SH3"/>
    <property type="match status" value="1"/>
</dbReference>
<keyword evidence="8" id="KW-1185">Reference proteome</keyword>
<dbReference type="SUPFAM" id="SSF50044">
    <property type="entry name" value="SH3-domain"/>
    <property type="match status" value="1"/>
</dbReference>
<feature type="signal peptide" evidence="5">
    <location>
        <begin position="1"/>
        <end position="30"/>
    </location>
</feature>
<organism evidence="7 8">
    <name type="scientific">Gonapodya prolifera (strain JEL478)</name>
    <name type="common">Monoblepharis prolifera</name>
    <dbReference type="NCBI Taxonomy" id="1344416"/>
    <lineage>
        <taxon>Eukaryota</taxon>
        <taxon>Fungi</taxon>
        <taxon>Fungi incertae sedis</taxon>
        <taxon>Chytridiomycota</taxon>
        <taxon>Chytridiomycota incertae sedis</taxon>
        <taxon>Monoblepharidomycetes</taxon>
        <taxon>Monoblepharidales</taxon>
        <taxon>Gonapodyaceae</taxon>
        <taxon>Gonapodya</taxon>
    </lineage>
</organism>
<keyword evidence="1 2" id="KW-0728">SH3 domain</keyword>
<feature type="transmembrane region" description="Helical" evidence="4">
    <location>
        <begin position="370"/>
        <end position="394"/>
    </location>
</feature>
<dbReference type="Pfam" id="PF00018">
    <property type="entry name" value="SH3_1"/>
    <property type="match status" value="1"/>
</dbReference>
<feature type="domain" description="SH3" evidence="6">
    <location>
        <begin position="517"/>
        <end position="578"/>
    </location>
</feature>
<feature type="region of interest" description="Disordered" evidence="3">
    <location>
        <begin position="179"/>
        <end position="224"/>
    </location>
</feature>
<feature type="compositionally biased region" description="Low complexity" evidence="3">
    <location>
        <begin position="402"/>
        <end position="445"/>
    </location>
</feature>
<feature type="region of interest" description="Disordered" evidence="3">
    <location>
        <begin position="401"/>
        <end position="471"/>
    </location>
</feature>
<dbReference type="AlphaFoldDB" id="A0A139AJF3"/>
<keyword evidence="5" id="KW-0732">Signal</keyword>
<evidence type="ECO:0000256" key="1">
    <source>
        <dbReference type="ARBA" id="ARBA00022443"/>
    </source>
</evidence>
<proteinExistence type="predicted"/>
<evidence type="ECO:0000313" key="8">
    <source>
        <dbReference type="Proteomes" id="UP000070544"/>
    </source>
</evidence>
<dbReference type="InterPro" id="IPR036028">
    <property type="entry name" value="SH3-like_dom_sf"/>
</dbReference>
<feature type="compositionally biased region" description="Basic and acidic residues" evidence="3">
    <location>
        <begin position="674"/>
        <end position="688"/>
    </location>
</feature>
<keyword evidence="4" id="KW-0812">Transmembrane</keyword>
<gene>
    <name evidence="7" type="ORF">M427DRAFT_68977</name>
</gene>
<evidence type="ECO:0000256" key="4">
    <source>
        <dbReference type="SAM" id="Phobius"/>
    </source>
</evidence>
<feature type="region of interest" description="Disordered" evidence="3">
    <location>
        <begin position="649"/>
        <end position="688"/>
    </location>
</feature>
<evidence type="ECO:0000256" key="2">
    <source>
        <dbReference type="PROSITE-ProRule" id="PRU00192"/>
    </source>
</evidence>
<dbReference type="EMBL" id="KQ965751">
    <property type="protein sequence ID" value="KXS16694.1"/>
    <property type="molecule type" value="Genomic_DNA"/>
</dbReference>
<evidence type="ECO:0000313" key="7">
    <source>
        <dbReference type="EMBL" id="KXS16694.1"/>
    </source>
</evidence>
<evidence type="ECO:0000256" key="5">
    <source>
        <dbReference type="SAM" id="SignalP"/>
    </source>
</evidence>
<reference evidence="7 8" key="1">
    <citation type="journal article" date="2015" name="Genome Biol. Evol.">
        <title>Phylogenomic analyses indicate that early fungi evolved digesting cell walls of algal ancestors of land plants.</title>
        <authorList>
            <person name="Chang Y."/>
            <person name="Wang S."/>
            <person name="Sekimoto S."/>
            <person name="Aerts A.L."/>
            <person name="Choi C."/>
            <person name="Clum A."/>
            <person name="LaButti K.M."/>
            <person name="Lindquist E.A."/>
            <person name="Yee Ngan C."/>
            <person name="Ohm R.A."/>
            <person name="Salamov A.A."/>
            <person name="Grigoriev I.V."/>
            <person name="Spatafora J.W."/>
            <person name="Berbee M.L."/>
        </authorList>
    </citation>
    <scope>NUCLEOTIDE SEQUENCE [LARGE SCALE GENOMIC DNA]</scope>
    <source>
        <strain evidence="7 8">JEL478</strain>
    </source>
</reference>
<dbReference type="SMART" id="SM00326">
    <property type="entry name" value="SH3"/>
    <property type="match status" value="1"/>
</dbReference>
<dbReference type="PRINTS" id="PR01217">
    <property type="entry name" value="PRICHEXTENSN"/>
</dbReference>
<dbReference type="Gene3D" id="2.30.30.40">
    <property type="entry name" value="SH3 Domains"/>
    <property type="match status" value="1"/>
</dbReference>
<feature type="region of interest" description="Disordered" evidence="3">
    <location>
        <begin position="343"/>
        <end position="364"/>
    </location>
</feature>
<keyword evidence="4" id="KW-0472">Membrane</keyword>
<sequence length="688" mass="69382">MTTRRGGARSPGCASVALLVFATLATLGAAQYTSTQNLDYAKGNQIGVNYVTLNIGDCENICTLLGSTCVGFTLATDGLCYFKNTLANQVATTGVTAYFKSGNPSAPSLPSYGYTTQASTNYQGNDVVVFNPATQDQCSAVCSYLSSCLVYEMVNGGCNLKSATVNPLMDSAWTAYVRGNPPPPPPPSPPPPPPPPPPPSPPASTPPPPAGTPPPPPPSASVAYGGASNQRFLLLTRSFSRHKELCTCPTTQQLCTNSASTCCTITSGGVLQPSPPPPTSEGTGTGARSAPAPAPTAQSTIQIVYVTVNGTAASTQSAVVVTAAGKDTSSGVGDGGAAVATTSASAGGGGAALTSTGTGGSGSSSTNVGLIAGIAGGIGGLLIIAILVVIGVLYTQRHSRARAPAQPPLSSSRPLLASHTSTSSSASAPSHASASGSISSVSQRSPLLDQDKERSTGSRASSLPPAGPGSGAVAAAQMMMMRSTTATIGSGGVGAHWFFVRVAGLSGNSLDSNNVHFDGPSIIAIHPYYPSSEDEIPIHPGEFVQITIVFPDGWAVGRNLDTGAHGIFPLDVLRLADLIPTSSSHISSGLVLPPMSSLRTASRYAPTTTSQSWKMSAALSYGSGSRGQRSDSTMVKSPYSGVLGPLSKPGSLATSVSPISSTLGVDGSSALDVRAAEEKRRHGGEDNV</sequence>
<dbReference type="InterPro" id="IPR001452">
    <property type="entry name" value="SH3_domain"/>
</dbReference>
<feature type="compositionally biased region" description="Low complexity" evidence="3">
    <location>
        <begin position="280"/>
        <end position="294"/>
    </location>
</feature>
<name>A0A139AJF3_GONPJ</name>
<protein>
    <recommendedName>
        <fullName evidence="6">SH3 domain-containing protein</fullName>
    </recommendedName>
</protein>
<dbReference type="Proteomes" id="UP000070544">
    <property type="component" value="Unassembled WGS sequence"/>
</dbReference>
<keyword evidence="4" id="KW-1133">Transmembrane helix</keyword>
<feature type="region of interest" description="Disordered" evidence="3">
    <location>
        <begin position="267"/>
        <end position="294"/>
    </location>
</feature>
<evidence type="ECO:0000259" key="6">
    <source>
        <dbReference type="PROSITE" id="PS50002"/>
    </source>
</evidence>
<feature type="chain" id="PRO_5007296256" description="SH3 domain-containing protein" evidence="5">
    <location>
        <begin position="31"/>
        <end position="688"/>
    </location>
</feature>
<dbReference type="SUPFAM" id="SSF101447">
    <property type="entry name" value="Formin homology 2 domain (FH2 domain)"/>
    <property type="match status" value="1"/>
</dbReference>
<evidence type="ECO:0000256" key="3">
    <source>
        <dbReference type="SAM" id="MobiDB-lite"/>
    </source>
</evidence>
<accession>A0A139AJF3</accession>
<feature type="compositionally biased region" description="Polar residues" evidence="3">
    <location>
        <begin position="652"/>
        <end position="663"/>
    </location>
</feature>